<protein>
    <submittedName>
        <fullName evidence="2">Uncharacterized protein</fullName>
    </submittedName>
</protein>
<evidence type="ECO:0000313" key="2">
    <source>
        <dbReference type="EMBL" id="UYV69267.1"/>
    </source>
</evidence>
<sequence>MGPAQFERFSTSETSGNFQFCVGSQQLDSFLKMNCYSNGDRKNKSVQGRESNPQPSAYRAGAMSTRLPWTYSSDRN</sequence>
<reference evidence="2 3" key="1">
    <citation type="submission" date="2022-01" db="EMBL/GenBank/DDBJ databases">
        <title>A chromosomal length assembly of Cordylochernes scorpioides.</title>
        <authorList>
            <person name="Zeh D."/>
            <person name="Zeh J."/>
        </authorList>
    </citation>
    <scope>NUCLEOTIDE SEQUENCE [LARGE SCALE GENOMIC DNA]</scope>
    <source>
        <strain evidence="2">IN4F17</strain>
        <tissue evidence="2">Whole Body</tissue>
    </source>
</reference>
<gene>
    <name evidence="2" type="ORF">LAZ67_6003032</name>
</gene>
<accession>A0ABY6KK86</accession>
<proteinExistence type="predicted"/>
<name>A0ABY6KK86_9ARAC</name>
<feature type="compositionally biased region" description="Polar residues" evidence="1">
    <location>
        <begin position="45"/>
        <end position="55"/>
    </location>
</feature>
<organism evidence="2 3">
    <name type="scientific">Cordylochernes scorpioides</name>
    <dbReference type="NCBI Taxonomy" id="51811"/>
    <lineage>
        <taxon>Eukaryota</taxon>
        <taxon>Metazoa</taxon>
        <taxon>Ecdysozoa</taxon>
        <taxon>Arthropoda</taxon>
        <taxon>Chelicerata</taxon>
        <taxon>Arachnida</taxon>
        <taxon>Pseudoscorpiones</taxon>
        <taxon>Cheliferoidea</taxon>
        <taxon>Chernetidae</taxon>
        <taxon>Cordylochernes</taxon>
    </lineage>
</organism>
<feature type="region of interest" description="Disordered" evidence="1">
    <location>
        <begin position="40"/>
        <end position="63"/>
    </location>
</feature>
<evidence type="ECO:0000256" key="1">
    <source>
        <dbReference type="SAM" id="MobiDB-lite"/>
    </source>
</evidence>
<dbReference type="Proteomes" id="UP001235939">
    <property type="component" value="Chromosome 06"/>
</dbReference>
<keyword evidence="3" id="KW-1185">Reference proteome</keyword>
<evidence type="ECO:0000313" key="3">
    <source>
        <dbReference type="Proteomes" id="UP001235939"/>
    </source>
</evidence>
<dbReference type="EMBL" id="CP092868">
    <property type="protein sequence ID" value="UYV69267.1"/>
    <property type="molecule type" value="Genomic_DNA"/>
</dbReference>